<dbReference type="Gene3D" id="1.25.10.10">
    <property type="entry name" value="Leucine-rich Repeat Variant"/>
    <property type="match status" value="4"/>
</dbReference>
<dbReference type="SMART" id="SM00567">
    <property type="entry name" value="EZ_HEAT"/>
    <property type="match status" value="8"/>
</dbReference>
<sequence>MSRAWPITAATWCPSSICASASACRRRRRRARRSGSSSTPARAWWASSSTPSPRSSARAPTRSGRRPPSAAAAICAASRASRTTTACSSSCSTRSGSPSSSTTSPTSFRRSTTCEERAVNPPSTRTVSPALIEAALDAADAEERRQATALAAELPLYDALPLLVRALGDTDWRVRKEATYAARAFIPAPSLIAAMVKTFEPCDNVGLRNAAIEVLASCGSAATAPLEASLARLDADGRKLAVQALGFTRDPHALAVLERALRDADENVRQGAVEAIAQLGPIAPVEVQRLLFRCLDSADPFAKLAALEGLNALGAVIPWERLAPLLEHPSLRGAALSAAATSESPAAAPALARMLHKARGGTFMQAISALARLADGPLLPAVTGALAAEGPELGERLVRVAMAEGTDPPHHRAMALLLAAVARAPGVVDAAALALAEETFTEQAERALFLLGPAALPGLVARIAPEKGVTPLAADVRAALIEVAAAIALAPGAPERPTALLEALRAAVLDEERRVATSALFALSKLGTEEDLALAARLVASPLRPVAHAAEGALASLATRHEKAARALGDALVTRAGSEPGDEAFAAAIILGALAATRSPSSPPPSPFDLGFLARAAAAEDVRTRRAAIGAVAEIGGDSALDVLSLALADEEREVQLAAARALGYLGAAARRREASAETNATPSLRTILDIAGRSMDAELVATAIRALGEALSTIPPEAAERAADALIEALAPLAREAEAVVAIAAAESIGRLPWGAAGRQAALVAALDHPDAAVVKAAMLKLETSGPEGEALLRCLDHPSPDVRLLAAETIAASDNTTLRERLAQRASHELDRDVRDTLEGALSSIRWRGERGFFGS</sequence>
<dbReference type="InterPro" id="IPR011989">
    <property type="entry name" value="ARM-like"/>
</dbReference>
<proteinExistence type="predicted"/>
<accession>A0A6N7Q061</accession>
<dbReference type="InterPro" id="IPR004155">
    <property type="entry name" value="PBS_lyase_HEAT"/>
</dbReference>
<dbReference type="AlphaFoldDB" id="A0A6N7Q061"/>
<evidence type="ECO:0000256" key="1">
    <source>
        <dbReference type="SAM" id="MobiDB-lite"/>
    </source>
</evidence>
<dbReference type="EMBL" id="WJIE01000009">
    <property type="protein sequence ID" value="MRG95915.1"/>
    <property type="molecule type" value="Genomic_DNA"/>
</dbReference>
<dbReference type="Pfam" id="PF13646">
    <property type="entry name" value="HEAT_2"/>
    <property type="match status" value="2"/>
</dbReference>
<dbReference type="SUPFAM" id="SSF48371">
    <property type="entry name" value="ARM repeat"/>
    <property type="match status" value="1"/>
</dbReference>
<feature type="region of interest" description="Disordered" evidence="1">
    <location>
        <begin position="28"/>
        <end position="125"/>
    </location>
</feature>
<gene>
    <name evidence="2" type="ORF">GF068_28935</name>
</gene>
<reference evidence="2 3" key="1">
    <citation type="submission" date="2019-10" db="EMBL/GenBank/DDBJ databases">
        <title>A soil myxobacterium in the family Polyangiaceae.</title>
        <authorList>
            <person name="Li Y."/>
            <person name="Wang J."/>
        </authorList>
    </citation>
    <scope>NUCLEOTIDE SEQUENCE [LARGE SCALE GENOMIC DNA]</scope>
    <source>
        <strain evidence="2 3">DSM 14734</strain>
    </source>
</reference>
<name>A0A6N7Q061_9BACT</name>
<evidence type="ECO:0000313" key="2">
    <source>
        <dbReference type="EMBL" id="MRG95915.1"/>
    </source>
</evidence>
<comment type="caution">
    <text evidence="2">The sequence shown here is derived from an EMBL/GenBank/DDBJ whole genome shotgun (WGS) entry which is preliminary data.</text>
</comment>
<feature type="compositionally biased region" description="Low complexity" evidence="1">
    <location>
        <begin position="34"/>
        <end position="111"/>
    </location>
</feature>
<evidence type="ECO:0008006" key="4">
    <source>
        <dbReference type="Google" id="ProtNLM"/>
    </source>
</evidence>
<dbReference type="InterPro" id="IPR016024">
    <property type="entry name" value="ARM-type_fold"/>
</dbReference>
<protein>
    <recommendedName>
        <fullName evidence="4">HEAT repeat domain-containing protein</fullName>
    </recommendedName>
</protein>
<dbReference type="PANTHER" id="PTHR12697:SF5">
    <property type="entry name" value="DEOXYHYPUSINE HYDROXYLASE"/>
    <property type="match status" value="1"/>
</dbReference>
<dbReference type="PROSITE" id="PS51257">
    <property type="entry name" value="PROKAR_LIPOPROTEIN"/>
    <property type="match status" value="1"/>
</dbReference>
<evidence type="ECO:0000313" key="3">
    <source>
        <dbReference type="Proteomes" id="UP000440224"/>
    </source>
</evidence>
<dbReference type="Proteomes" id="UP000440224">
    <property type="component" value="Unassembled WGS sequence"/>
</dbReference>
<organism evidence="2 3">
    <name type="scientific">Polyangium spumosum</name>
    <dbReference type="NCBI Taxonomy" id="889282"/>
    <lineage>
        <taxon>Bacteria</taxon>
        <taxon>Pseudomonadati</taxon>
        <taxon>Myxococcota</taxon>
        <taxon>Polyangia</taxon>
        <taxon>Polyangiales</taxon>
        <taxon>Polyangiaceae</taxon>
        <taxon>Polyangium</taxon>
    </lineage>
</organism>
<dbReference type="GO" id="GO:0016491">
    <property type="term" value="F:oxidoreductase activity"/>
    <property type="evidence" value="ECO:0007669"/>
    <property type="project" value="TreeGrafter"/>
</dbReference>
<dbReference type="PANTHER" id="PTHR12697">
    <property type="entry name" value="PBS LYASE HEAT-LIKE PROTEIN"/>
    <property type="match status" value="1"/>
</dbReference>
<keyword evidence="3" id="KW-1185">Reference proteome</keyword>